<feature type="chain" id="PRO_5016720201" description="Lipoprotein" evidence="1">
    <location>
        <begin position="29"/>
        <end position="624"/>
    </location>
</feature>
<dbReference type="InterPro" id="IPR011043">
    <property type="entry name" value="Gal_Oxase/kelch_b-propeller"/>
</dbReference>
<sequence length="624" mass="67145">MNDMKKLITPFCLFLTLFLCFCAKRPLAPEIGDNISFPGAIVALNSTNFLVLNTSGNGEYSNGSIQSYSVNNSGIHSLQTVMPVPAHGSELAVSDDGKLVALSFDSSYPSTEIWFYDYSNSLPTSLSNLKLVLPSSVAKQSVKNLGIFRRSIDSSDTNYYVYGTITPFVQEDNITGAKTPARVFVAKVNSAFTSAELQFILSYGLNDPKSLVRNSVSNSNSSKVDYEFGFSSPTYDAVHDLFIAFPTGAMNMQTPNNLVDPLPYFAGVAGANQKTCSGGAVNCLQTDFRTVSLAAVDMADIVNSKSLNLSTYFVPLGWNQNGMSYASTTNGINILNGSDRSKIDVSSFSFQAGFWSSYWANSVNNGSGPTGSAVGCYSSTSATSLVNQYSILGDNSLFVVKRGNNGSNDKSGTESSSGYGNEVFGVTGLELLKANISSIKGTRGTSLDDSDFKNIANIQLIDQYNTTTPSIKSNWVNGASGTKNAGPLTFFMYSRTSQVKAPQSDKDIFKSFNTGIKNFGVLKFPGNVCLPYWARLSYSTSSLGRDSSWLTSNPSSLSGNQTYPNLEVDPLKPSIFSFQAANGEEACTDVSPVASTPQIFCINFIYGKISRFTVQQTDPVFTLN</sequence>
<dbReference type="Proteomes" id="UP000253934">
    <property type="component" value="Unassembled WGS sequence"/>
</dbReference>
<proteinExistence type="predicted"/>
<dbReference type="SUPFAM" id="SSF50965">
    <property type="entry name" value="Galactose oxidase, central domain"/>
    <property type="match status" value="1"/>
</dbReference>
<evidence type="ECO:0000313" key="3">
    <source>
        <dbReference type="Proteomes" id="UP000253934"/>
    </source>
</evidence>
<keyword evidence="1" id="KW-0732">Signal</keyword>
<evidence type="ECO:0008006" key="4">
    <source>
        <dbReference type="Google" id="ProtNLM"/>
    </source>
</evidence>
<keyword evidence="3" id="KW-1185">Reference proteome</keyword>
<evidence type="ECO:0000256" key="1">
    <source>
        <dbReference type="SAM" id="SignalP"/>
    </source>
</evidence>
<gene>
    <name evidence="2" type="ORF">DCC88_09115</name>
</gene>
<feature type="signal peptide" evidence="1">
    <location>
        <begin position="1"/>
        <end position="28"/>
    </location>
</feature>
<evidence type="ECO:0000313" key="2">
    <source>
        <dbReference type="EMBL" id="RDB35638.1"/>
    </source>
</evidence>
<dbReference type="EMBL" id="QOVW01000079">
    <property type="protein sequence ID" value="RDB35638.1"/>
    <property type="molecule type" value="Genomic_DNA"/>
</dbReference>
<dbReference type="AlphaFoldDB" id="A0A369KP68"/>
<organism evidence="2 3">
    <name type="scientific">Spirobacillus cienkowskii</name>
    <dbReference type="NCBI Taxonomy" id="495820"/>
    <lineage>
        <taxon>Bacteria</taxon>
        <taxon>Pseudomonadati</taxon>
        <taxon>Bdellovibrionota</taxon>
        <taxon>Oligoflexia</taxon>
        <taxon>Silvanigrellales</taxon>
        <taxon>Spirobacillus</taxon>
    </lineage>
</organism>
<reference evidence="2" key="1">
    <citation type="submission" date="2018-04" db="EMBL/GenBank/DDBJ databases">
        <title>Draft genome sequence of the Candidatus Spirobacillus cienkowskii, a pathogen of freshwater Daphnia species, reconstructed from hemolymph metagenomic reads.</title>
        <authorList>
            <person name="Bresciani L."/>
            <person name="Lemos L.N."/>
            <person name="Wale N."/>
            <person name="Lin J.Y."/>
            <person name="Fernandes G.R."/>
            <person name="Duffy M.A."/>
            <person name="Rodrigues J.M."/>
        </authorList>
    </citation>
    <scope>NUCLEOTIDE SEQUENCE [LARGE SCALE GENOMIC DNA]</scope>
    <source>
        <strain evidence="2">Binning01</strain>
    </source>
</reference>
<protein>
    <recommendedName>
        <fullName evidence="4">Lipoprotein</fullName>
    </recommendedName>
</protein>
<name>A0A369KP68_9BACT</name>
<comment type="caution">
    <text evidence="2">The sequence shown here is derived from an EMBL/GenBank/DDBJ whole genome shotgun (WGS) entry which is preliminary data.</text>
</comment>
<accession>A0A369KP68</accession>